<gene>
    <name evidence="2" type="ORF">SCUD_LOCUS9849</name>
</gene>
<proteinExistence type="predicted"/>
<protein>
    <submittedName>
        <fullName evidence="2 4">Uncharacterized protein</fullName>
    </submittedName>
</protein>
<reference evidence="2 3" key="2">
    <citation type="submission" date="2018-11" db="EMBL/GenBank/DDBJ databases">
        <authorList>
            <consortium name="Pathogen Informatics"/>
        </authorList>
    </citation>
    <scope>NUCLEOTIDE SEQUENCE [LARGE SCALE GENOMIC DNA]</scope>
    <source>
        <strain evidence="2">Dakar</strain>
        <strain evidence="3">Dakar, Senegal</strain>
    </source>
</reference>
<dbReference type="WBParaSite" id="SCUD_0000984901-mRNA-1">
    <property type="protein sequence ID" value="SCUD_0000984901-mRNA-1"/>
    <property type="gene ID" value="SCUD_0000984901"/>
</dbReference>
<evidence type="ECO:0000313" key="4">
    <source>
        <dbReference type="WBParaSite" id="SCUD_0000984901-mRNA-1"/>
    </source>
</evidence>
<name>A0A183K4C9_9TREM</name>
<dbReference type="Proteomes" id="UP000279833">
    <property type="component" value="Unassembled WGS sequence"/>
</dbReference>
<feature type="region of interest" description="Disordered" evidence="1">
    <location>
        <begin position="1"/>
        <end position="24"/>
    </location>
</feature>
<feature type="compositionally biased region" description="Polar residues" evidence="1">
    <location>
        <begin position="1"/>
        <end position="10"/>
    </location>
</feature>
<evidence type="ECO:0000313" key="2">
    <source>
        <dbReference type="EMBL" id="VDP37343.1"/>
    </source>
</evidence>
<evidence type="ECO:0000313" key="3">
    <source>
        <dbReference type="Proteomes" id="UP000279833"/>
    </source>
</evidence>
<dbReference type="AlphaFoldDB" id="A0A183K4C9"/>
<keyword evidence="3" id="KW-1185">Reference proteome</keyword>
<dbReference type="EMBL" id="UZAK01033449">
    <property type="protein sequence ID" value="VDP37343.1"/>
    <property type="molecule type" value="Genomic_DNA"/>
</dbReference>
<accession>A0A183K4C9</accession>
<evidence type="ECO:0000256" key="1">
    <source>
        <dbReference type="SAM" id="MobiDB-lite"/>
    </source>
</evidence>
<sequence>MTEAFNSNAPTAIPDAAPEPANPIKCSLPTLVANREAPIGSHVTNRPARK</sequence>
<organism evidence="4">
    <name type="scientific">Schistosoma curassoni</name>
    <dbReference type="NCBI Taxonomy" id="6186"/>
    <lineage>
        <taxon>Eukaryota</taxon>
        <taxon>Metazoa</taxon>
        <taxon>Spiralia</taxon>
        <taxon>Lophotrochozoa</taxon>
        <taxon>Platyhelminthes</taxon>
        <taxon>Trematoda</taxon>
        <taxon>Digenea</taxon>
        <taxon>Strigeidida</taxon>
        <taxon>Schistosomatoidea</taxon>
        <taxon>Schistosomatidae</taxon>
        <taxon>Schistosoma</taxon>
    </lineage>
</organism>
<reference evidence="4" key="1">
    <citation type="submission" date="2016-06" db="UniProtKB">
        <authorList>
            <consortium name="WormBaseParasite"/>
        </authorList>
    </citation>
    <scope>IDENTIFICATION</scope>
</reference>